<organism evidence="2 3">
    <name type="scientific">Cylindrobasidium torrendii FP15055 ss-10</name>
    <dbReference type="NCBI Taxonomy" id="1314674"/>
    <lineage>
        <taxon>Eukaryota</taxon>
        <taxon>Fungi</taxon>
        <taxon>Dikarya</taxon>
        <taxon>Basidiomycota</taxon>
        <taxon>Agaricomycotina</taxon>
        <taxon>Agaricomycetes</taxon>
        <taxon>Agaricomycetidae</taxon>
        <taxon>Agaricales</taxon>
        <taxon>Marasmiineae</taxon>
        <taxon>Physalacriaceae</taxon>
        <taxon>Cylindrobasidium</taxon>
    </lineage>
</organism>
<name>A0A0D7BN33_9AGAR</name>
<sequence length="647" mass="69889">MCSLADSPSLESTSSSVNFHESVGTSHNTSLLTQSLSYESLSSLSTDLPIPPFPFGSTIPLQIVIGAKSRLAGLAEATTTVPTPPRLRTVPRETLSVKRWMEAVSADHSPLMGHVPWGELEDGETNTWIAEGSLFSPDDFKDNLRAARKSPQTSNHLDELTPVRRGSRARTSHRDALVFQRDITFATDGGNKRWSVQIPARQLDSETADMMFELRKLNAFFSSTAENPEALARESLLTQPLMDVEPPSLMISTSQCMMPLSLESTTSVKASTTLAARRQKAVAPLDLYEINMREAFPDVPTAYLGTTASRASDTSHSEGNTPASTATSERPSLNLKDMIGSLRSHCASMQVKTPPSADLQPPFVEQQVSREPGDTSDEWAFTDGLATAFSPISATAITPTTAQDPTYSEMLTASPEDNMASPSMPPAVPLPVCPSSTSPTPRGILKRCKSVRFASESQEVTLVEGHLKTPKLGGPPRPRHSTGSTSQAKPAFSLIRTVAPKCTVIPPQNQSPSKTPKPFLSAAGRRLPGSGRYASTELPQRPASTPPRRAPTPLASKSPPRPPVVRPSIPLPVKAPRPTTLPSSPARIRQEKENTSASNVKGGVAFGTALKSRFTLDENVMRRGLSENDQRKSRMPAPFKNMLTRFK</sequence>
<feature type="region of interest" description="Disordered" evidence="1">
    <location>
        <begin position="1"/>
        <end position="23"/>
    </location>
</feature>
<feature type="region of interest" description="Disordered" evidence="1">
    <location>
        <begin position="503"/>
        <end position="598"/>
    </location>
</feature>
<feature type="region of interest" description="Disordered" evidence="1">
    <location>
        <begin position="308"/>
        <end position="333"/>
    </location>
</feature>
<feature type="compositionally biased region" description="Polar residues" evidence="1">
    <location>
        <begin position="9"/>
        <end position="23"/>
    </location>
</feature>
<proteinExistence type="predicted"/>
<feature type="compositionally biased region" description="Pro residues" evidence="1">
    <location>
        <begin position="559"/>
        <end position="575"/>
    </location>
</feature>
<gene>
    <name evidence="2" type="ORF">CYLTODRAFT_407797</name>
</gene>
<reference evidence="2 3" key="1">
    <citation type="journal article" date="2015" name="Fungal Genet. Biol.">
        <title>Evolution of novel wood decay mechanisms in Agaricales revealed by the genome sequences of Fistulina hepatica and Cylindrobasidium torrendii.</title>
        <authorList>
            <person name="Floudas D."/>
            <person name="Held B.W."/>
            <person name="Riley R."/>
            <person name="Nagy L.G."/>
            <person name="Koehler G."/>
            <person name="Ransdell A.S."/>
            <person name="Younus H."/>
            <person name="Chow J."/>
            <person name="Chiniquy J."/>
            <person name="Lipzen A."/>
            <person name="Tritt A."/>
            <person name="Sun H."/>
            <person name="Haridas S."/>
            <person name="LaButti K."/>
            <person name="Ohm R.A."/>
            <person name="Kues U."/>
            <person name="Blanchette R.A."/>
            <person name="Grigoriev I.V."/>
            <person name="Minto R.E."/>
            <person name="Hibbett D.S."/>
        </authorList>
    </citation>
    <scope>NUCLEOTIDE SEQUENCE [LARGE SCALE GENOMIC DNA]</scope>
    <source>
        <strain evidence="2 3">FP15055 ss-10</strain>
    </source>
</reference>
<keyword evidence="3" id="KW-1185">Reference proteome</keyword>
<protein>
    <submittedName>
        <fullName evidence="2">Uncharacterized protein</fullName>
    </submittedName>
</protein>
<evidence type="ECO:0000256" key="1">
    <source>
        <dbReference type="SAM" id="MobiDB-lite"/>
    </source>
</evidence>
<evidence type="ECO:0000313" key="2">
    <source>
        <dbReference type="EMBL" id="KIY71862.1"/>
    </source>
</evidence>
<feature type="region of interest" description="Disordered" evidence="1">
    <location>
        <begin position="462"/>
        <end position="491"/>
    </location>
</feature>
<dbReference type="AlphaFoldDB" id="A0A0D7BN33"/>
<feature type="region of interest" description="Disordered" evidence="1">
    <location>
        <begin position="148"/>
        <end position="172"/>
    </location>
</feature>
<accession>A0A0D7BN33</accession>
<feature type="compositionally biased region" description="Polar residues" evidence="1">
    <location>
        <begin position="308"/>
        <end position="331"/>
    </location>
</feature>
<evidence type="ECO:0000313" key="3">
    <source>
        <dbReference type="Proteomes" id="UP000054007"/>
    </source>
</evidence>
<dbReference type="Proteomes" id="UP000054007">
    <property type="component" value="Unassembled WGS sequence"/>
</dbReference>
<dbReference type="EMBL" id="KN880449">
    <property type="protein sequence ID" value="KIY71862.1"/>
    <property type="molecule type" value="Genomic_DNA"/>
</dbReference>
<dbReference type="OrthoDB" id="2646484at2759"/>